<dbReference type="PROSITE" id="PS00063">
    <property type="entry name" value="ALDOKETO_REDUCTASE_3"/>
    <property type="match status" value="1"/>
</dbReference>
<evidence type="ECO:0000256" key="1">
    <source>
        <dbReference type="ARBA" id="ARBA00007905"/>
    </source>
</evidence>
<dbReference type="PROSITE" id="PS00798">
    <property type="entry name" value="ALDOKETO_REDUCTASE_1"/>
    <property type="match status" value="1"/>
</dbReference>
<dbReference type="RefSeq" id="WP_160360473.1">
    <property type="nucleotide sequence ID" value="NZ_WSRQ01000038.1"/>
</dbReference>
<reference evidence="8" key="1">
    <citation type="submission" date="2019-12" db="EMBL/GenBank/DDBJ databases">
        <title>Microbes associate with the intestines of laboratory mice.</title>
        <authorList>
            <person name="Navarre W."/>
            <person name="Wong E."/>
        </authorList>
    </citation>
    <scope>NUCLEOTIDE SEQUENCE</scope>
    <source>
        <strain evidence="8">NM79_F5</strain>
    </source>
</reference>
<dbReference type="PANTHER" id="PTHR43827">
    <property type="entry name" value="2,5-DIKETO-D-GLUCONIC ACID REDUCTASE"/>
    <property type="match status" value="1"/>
</dbReference>
<gene>
    <name evidence="8" type="ORF">GKZ28_19100</name>
</gene>
<protein>
    <submittedName>
        <fullName evidence="8">Aldo/keto reductase</fullName>
    </submittedName>
</protein>
<keyword evidence="2" id="KW-0521">NADP</keyword>
<dbReference type="InterPro" id="IPR036812">
    <property type="entry name" value="NAD(P)_OxRdtase_dom_sf"/>
</dbReference>
<dbReference type="InterPro" id="IPR018170">
    <property type="entry name" value="Aldo/ket_reductase_CS"/>
</dbReference>
<evidence type="ECO:0000256" key="5">
    <source>
        <dbReference type="PIRSR" id="PIRSR000097-2"/>
    </source>
</evidence>
<feature type="domain" description="NADP-dependent oxidoreductase" evidence="7">
    <location>
        <begin position="29"/>
        <end position="262"/>
    </location>
</feature>
<dbReference type="PRINTS" id="PR00069">
    <property type="entry name" value="ALDKETRDTASE"/>
</dbReference>
<feature type="active site" description="Proton donor" evidence="4">
    <location>
        <position position="54"/>
    </location>
</feature>
<dbReference type="PIRSF" id="PIRSF000097">
    <property type="entry name" value="AKR"/>
    <property type="match status" value="1"/>
</dbReference>
<feature type="site" description="Lowers pKa of active site Tyr" evidence="6">
    <location>
        <position position="79"/>
    </location>
</feature>
<dbReference type="FunFam" id="3.20.20.100:FF:000015">
    <property type="entry name" value="Oxidoreductase, aldo/keto reductase family"/>
    <property type="match status" value="1"/>
</dbReference>
<dbReference type="Proteomes" id="UP000656077">
    <property type="component" value="Unassembled WGS sequence"/>
</dbReference>
<dbReference type="Pfam" id="PF00248">
    <property type="entry name" value="Aldo_ket_red"/>
    <property type="match status" value="1"/>
</dbReference>
<evidence type="ECO:0000256" key="4">
    <source>
        <dbReference type="PIRSR" id="PIRSR000097-1"/>
    </source>
</evidence>
<dbReference type="AlphaFoldDB" id="A0A964RQF7"/>
<feature type="binding site" evidence="5">
    <location>
        <position position="112"/>
    </location>
    <ligand>
        <name>substrate</name>
    </ligand>
</feature>
<dbReference type="SUPFAM" id="SSF51430">
    <property type="entry name" value="NAD(P)-linked oxidoreductase"/>
    <property type="match status" value="1"/>
</dbReference>
<evidence type="ECO:0000256" key="2">
    <source>
        <dbReference type="ARBA" id="ARBA00022857"/>
    </source>
</evidence>
<dbReference type="Gene3D" id="3.20.20.100">
    <property type="entry name" value="NADP-dependent oxidoreductase domain"/>
    <property type="match status" value="1"/>
</dbReference>
<dbReference type="EMBL" id="WSRQ01000038">
    <property type="protein sequence ID" value="MVX65790.1"/>
    <property type="molecule type" value="Genomic_DNA"/>
</dbReference>
<evidence type="ECO:0000313" key="8">
    <source>
        <dbReference type="EMBL" id="MVX65790.1"/>
    </source>
</evidence>
<proteinExistence type="inferred from homology"/>
<dbReference type="InterPro" id="IPR023210">
    <property type="entry name" value="NADP_OxRdtase_dom"/>
</dbReference>
<evidence type="ECO:0000313" key="9">
    <source>
        <dbReference type="Proteomes" id="UP000656077"/>
    </source>
</evidence>
<evidence type="ECO:0000256" key="6">
    <source>
        <dbReference type="PIRSR" id="PIRSR000097-3"/>
    </source>
</evidence>
<organism evidence="8 9">
    <name type="scientific">Clostridium chromiireducens</name>
    <dbReference type="NCBI Taxonomy" id="225345"/>
    <lineage>
        <taxon>Bacteria</taxon>
        <taxon>Bacillati</taxon>
        <taxon>Bacillota</taxon>
        <taxon>Clostridia</taxon>
        <taxon>Eubacteriales</taxon>
        <taxon>Clostridiaceae</taxon>
        <taxon>Clostridium</taxon>
    </lineage>
</organism>
<dbReference type="PROSITE" id="PS00062">
    <property type="entry name" value="ALDOKETO_REDUCTASE_2"/>
    <property type="match status" value="1"/>
</dbReference>
<comment type="similarity">
    <text evidence="1">Belongs to the aldo/keto reductase family.</text>
</comment>
<comment type="caution">
    <text evidence="8">The sequence shown here is derived from an EMBL/GenBank/DDBJ whole genome shotgun (WGS) entry which is preliminary data.</text>
</comment>
<dbReference type="InterPro" id="IPR020471">
    <property type="entry name" value="AKR"/>
</dbReference>
<dbReference type="PANTHER" id="PTHR43827:SF3">
    <property type="entry name" value="NADP-DEPENDENT OXIDOREDUCTASE DOMAIN-CONTAINING PROTEIN"/>
    <property type="match status" value="1"/>
</dbReference>
<dbReference type="GO" id="GO:0016616">
    <property type="term" value="F:oxidoreductase activity, acting on the CH-OH group of donors, NAD or NADP as acceptor"/>
    <property type="evidence" value="ECO:0007669"/>
    <property type="project" value="UniProtKB-ARBA"/>
</dbReference>
<accession>A0A964RQF7</accession>
<evidence type="ECO:0000259" key="7">
    <source>
        <dbReference type="Pfam" id="PF00248"/>
    </source>
</evidence>
<name>A0A964RQF7_9CLOT</name>
<evidence type="ECO:0000256" key="3">
    <source>
        <dbReference type="ARBA" id="ARBA00023002"/>
    </source>
</evidence>
<sequence length="278" mass="31737">MIKSINDVITLNNGVKIPQHGFGVYLIKEEEEGYNSINKALEVGYRSFDTAQLYENEKLLGKILSESGVKRSDLFITTKVADFNQGYDGTLRSVEQSLKDLKLDQIDLLLIHWPSKKHFFETWNALEKLYDEKLVRAIGVSNYEIHHLEELSSKSAIKPVINQVECHTYLTQEPLKDYLKDQSIAFEAWSPLGRGAILNDNVINKIANKYDKSIAQIVIRWHLQKGNIVIPKSSTPSRIEENANVYDFNLADDEIKVIDSLNKNQRNGNAPDDVYLKI</sequence>
<keyword evidence="3" id="KW-0560">Oxidoreductase</keyword>